<dbReference type="RefSeq" id="WP_008836218.1">
    <property type="nucleotide sequence ID" value="NZ_AHAM01000097.1"/>
</dbReference>
<dbReference type="InterPro" id="IPR009061">
    <property type="entry name" value="DNA-bd_dom_put_sf"/>
</dbReference>
<dbReference type="AlphaFoldDB" id="H0HR08"/>
<evidence type="ECO:0000313" key="2">
    <source>
        <dbReference type="EMBL" id="EHK56870.1"/>
    </source>
</evidence>
<evidence type="ECO:0000313" key="3">
    <source>
        <dbReference type="Proteomes" id="UP000003250"/>
    </source>
</evidence>
<sequence length="83" mass="9131">MKAVGQPNVPRLGLNRAEVALALGVSPNTVDAMVADGSLPPPRRWHKRMFWRITEIDAAMSEWPIDGVEQPGAEAPDEWRAEA</sequence>
<name>H0HR08_9HYPH</name>
<protein>
    <recommendedName>
        <fullName evidence="4">Helix-turn-helix domain-containing protein</fullName>
    </recommendedName>
</protein>
<dbReference type="PATRIC" id="fig|1107882.3.peg.2538"/>
<evidence type="ECO:0008006" key="4">
    <source>
        <dbReference type="Google" id="ProtNLM"/>
    </source>
</evidence>
<dbReference type="Proteomes" id="UP000003250">
    <property type="component" value="Unassembled WGS sequence"/>
</dbReference>
<reference evidence="2 3" key="1">
    <citation type="journal article" date="2012" name="J. Bacteriol.">
        <title>Draft Genome Sequence of Mesorhizobium alhagi CCNWXJ12-2T, a Novel Salt-Resistant Species Isolated from the Desert of Northwestern China.</title>
        <authorList>
            <person name="Zhou M."/>
            <person name="Chen W."/>
            <person name="Chen H."/>
            <person name="Wei G."/>
        </authorList>
    </citation>
    <scope>NUCLEOTIDE SEQUENCE [LARGE SCALE GENOMIC DNA]</scope>
    <source>
        <strain evidence="2 3">CCNWXJ12-2</strain>
    </source>
</reference>
<gene>
    <name evidence="2" type="ORF">MAXJ12_12952</name>
</gene>
<organism evidence="2 3">
    <name type="scientific">Mesorhizobium alhagi CCNWXJ12-2</name>
    <dbReference type="NCBI Taxonomy" id="1107882"/>
    <lineage>
        <taxon>Bacteria</taxon>
        <taxon>Pseudomonadati</taxon>
        <taxon>Pseudomonadota</taxon>
        <taxon>Alphaproteobacteria</taxon>
        <taxon>Hyphomicrobiales</taxon>
        <taxon>Phyllobacteriaceae</taxon>
        <taxon>Allomesorhizobium</taxon>
    </lineage>
</organism>
<dbReference type="SUPFAM" id="SSF46955">
    <property type="entry name" value="Putative DNA-binding domain"/>
    <property type="match status" value="1"/>
</dbReference>
<accession>H0HR08</accession>
<proteinExistence type="predicted"/>
<dbReference type="OrthoDB" id="7220345at2"/>
<feature type="region of interest" description="Disordered" evidence="1">
    <location>
        <begin position="64"/>
        <end position="83"/>
    </location>
</feature>
<dbReference type="EMBL" id="AHAM01000097">
    <property type="protein sequence ID" value="EHK56870.1"/>
    <property type="molecule type" value="Genomic_DNA"/>
</dbReference>
<keyword evidence="3" id="KW-1185">Reference proteome</keyword>
<evidence type="ECO:0000256" key="1">
    <source>
        <dbReference type="SAM" id="MobiDB-lite"/>
    </source>
</evidence>